<evidence type="ECO:0000313" key="2">
    <source>
        <dbReference type="Proteomes" id="UP000789920"/>
    </source>
</evidence>
<sequence>KKIMTDYAPDSLASPTQELEKGKEATTFQEIDTDDRKRRLSENNFIRLSSNDLITNPLDWAKTPLNRPRESISISVLKTIIKNFRPEVEKIIEDKKKLRVNEKPKTNSIEDSNVINIRPNTDIYNFFKRLPYTFEQALKDAEEGKGFKLKINIIWDPVKDQIIVEDNA</sequence>
<keyword evidence="2" id="KW-1185">Reference proteome</keyword>
<dbReference type="EMBL" id="CAJVQC010069318">
    <property type="protein sequence ID" value="CAG8808833.1"/>
    <property type="molecule type" value="Genomic_DNA"/>
</dbReference>
<accession>A0ACA9RSE6</accession>
<dbReference type="Proteomes" id="UP000789920">
    <property type="component" value="Unassembled WGS sequence"/>
</dbReference>
<gene>
    <name evidence="1" type="ORF">RPERSI_LOCUS22721</name>
</gene>
<reference evidence="1" key="1">
    <citation type="submission" date="2021-06" db="EMBL/GenBank/DDBJ databases">
        <authorList>
            <person name="Kallberg Y."/>
            <person name="Tangrot J."/>
            <person name="Rosling A."/>
        </authorList>
    </citation>
    <scope>NUCLEOTIDE SEQUENCE</scope>
    <source>
        <strain evidence="1">MA461A</strain>
    </source>
</reference>
<feature type="non-terminal residue" evidence="1">
    <location>
        <position position="1"/>
    </location>
</feature>
<proteinExistence type="predicted"/>
<evidence type="ECO:0000313" key="1">
    <source>
        <dbReference type="EMBL" id="CAG8808833.1"/>
    </source>
</evidence>
<name>A0ACA9RSE6_9GLOM</name>
<protein>
    <submittedName>
        <fullName evidence="1">11769_t:CDS:1</fullName>
    </submittedName>
</protein>
<feature type="non-terminal residue" evidence="1">
    <location>
        <position position="168"/>
    </location>
</feature>
<comment type="caution">
    <text evidence="1">The sequence shown here is derived from an EMBL/GenBank/DDBJ whole genome shotgun (WGS) entry which is preliminary data.</text>
</comment>
<organism evidence="1 2">
    <name type="scientific">Racocetra persica</name>
    <dbReference type="NCBI Taxonomy" id="160502"/>
    <lineage>
        <taxon>Eukaryota</taxon>
        <taxon>Fungi</taxon>
        <taxon>Fungi incertae sedis</taxon>
        <taxon>Mucoromycota</taxon>
        <taxon>Glomeromycotina</taxon>
        <taxon>Glomeromycetes</taxon>
        <taxon>Diversisporales</taxon>
        <taxon>Gigasporaceae</taxon>
        <taxon>Racocetra</taxon>
    </lineage>
</organism>